<dbReference type="InterPro" id="IPR011053">
    <property type="entry name" value="Single_hybrid_motif"/>
</dbReference>
<dbReference type="OrthoDB" id="163546at2"/>
<feature type="domain" description="Lipoyl-binding" evidence="2">
    <location>
        <begin position="72"/>
        <end position="149"/>
    </location>
</feature>
<reference evidence="3 4" key="1">
    <citation type="submission" date="2012-02" db="EMBL/GenBank/DDBJ databases">
        <title>Whole genome shotgun sequence of Mobilicoccus pelagius NBRC 104925.</title>
        <authorList>
            <person name="Yoshida Y."/>
            <person name="Hosoyama A."/>
            <person name="Tsuchikane K."/>
            <person name="Katsumata H."/>
            <person name="Yamazaki S."/>
            <person name="Fujita N."/>
        </authorList>
    </citation>
    <scope>NUCLEOTIDE SEQUENCE [LARGE SCALE GENOMIC DNA]</scope>
    <source>
        <strain evidence="3 4">NBRC 104925</strain>
    </source>
</reference>
<evidence type="ECO:0000313" key="4">
    <source>
        <dbReference type="Proteomes" id="UP000004367"/>
    </source>
</evidence>
<dbReference type="SUPFAM" id="SSF51230">
    <property type="entry name" value="Single hybrid motif"/>
    <property type="match status" value="1"/>
</dbReference>
<dbReference type="EMBL" id="BAFE01000047">
    <property type="protein sequence ID" value="GAB48190.1"/>
    <property type="molecule type" value="Genomic_DNA"/>
</dbReference>
<dbReference type="Pfam" id="PF00364">
    <property type="entry name" value="Biotin_lipoyl"/>
    <property type="match status" value="1"/>
</dbReference>
<dbReference type="PANTHER" id="PTHR45266:SF3">
    <property type="entry name" value="OXALOACETATE DECARBOXYLASE ALPHA CHAIN"/>
    <property type="match status" value="1"/>
</dbReference>
<dbReference type="PROSITE" id="PS50968">
    <property type="entry name" value="BIOTINYL_LIPOYL"/>
    <property type="match status" value="1"/>
</dbReference>
<dbReference type="RefSeq" id="WP_009482088.1">
    <property type="nucleotide sequence ID" value="NZ_BAFE01000047.1"/>
</dbReference>
<dbReference type="InterPro" id="IPR050709">
    <property type="entry name" value="Biotin_Carboxyl_Carrier/Decarb"/>
</dbReference>
<dbReference type="InterPro" id="IPR001882">
    <property type="entry name" value="Biotin_BS"/>
</dbReference>
<dbReference type="STRING" id="1089455.MOPEL_067_00390"/>
<name>H5UR32_9MICO</name>
<evidence type="ECO:0000313" key="3">
    <source>
        <dbReference type="EMBL" id="GAB48190.1"/>
    </source>
</evidence>
<dbReference type="Proteomes" id="UP000004367">
    <property type="component" value="Unassembled WGS sequence"/>
</dbReference>
<dbReference type="InterPro" id="IPR000089">
    <property type="entry name" value="Biotin_lipoyl"/>
</dbReference>
<keyword evidence="1" id="KW-0092">Biotin</keyword>
<comment type="caution">
    <text evidence="3">The sequence shown here is derived from an EMBL/GenBank/DDBJ whole genome shotgun (WGS) entry which is preliminary data.</text>
</comment>
<proteinExistence type="predicted"/>
<gene>
    <name evidence="3" type="ORF">MOPEL_067_00390</name>
</gene>
<keyword evidence="4" id="KW-1185">Reference proteome</keyword>
<protein>
    <submittedName>
        <fullName evidence="3">Putative Na(+)-transporting decarboxylase biotin carrier protein</fullName>
    </submittedName>
</protein>
<evidence type="ECO:0000259" key="2">
    <source>
        <dbReference type="PROSITE" id="PS50968"/>
    </source>
</evidence>
<accession>H5UR32</accession>
<evidence type="ECO:0000256" key="1">
    <source>
        <dbReference type="ARBA" id="ARBA00023267"/>
    </source>
</evidence>
<dbReference type="PROSITE" id="PS00188">
    <property type="entry name" value="BIOTIN"/>
    <property type="match status" value="1"/>
</dbReference>
<dbReference type="Gene3D" id="2.40.50.100">
    <property type="match status" value="1"/>
</dbReference>
<dbReference type="CDD" id="cd06850">
    <property type="entry name" value="biotinyl_domain"/>
    <property type="match status" value="1"/>
</dbReference>
<sequence>MLRHLRVTVEGHAYDVTVEDLTDTGNQLYPDHRSMTPTNATAPVMAPAAPAATPVGGVSTSAAAPAASGTNAGPGGEPGATAVLAPMSGVVVEINVGVGDSVQSGQVVAVMEAMKLKSPIVVGTTGTVATIDAAVGDAVESGASILTLS</sequence>
<dbReference type="AlphaFoldDB" id="H5UR32"/>
<organism evidence="3 4">
    <name type="scientific">Mobilicoccus pelagius NBRC 104925</name>
    <dbReference type="NCBI Taxonomy" id="1089455"/>
    <lineage>
        <taxon>Bacteria</taxon>
        <taxon>Bacillati</taxon>
        <taxon>Actinomycetota</taxon>
        <taxon>Actinomycetes</taxon>
        <taxon>Micrococcales</taxon>
        <taxon>Dermatophilaceae</taxon>
        <taxon>Mobilicoccus</taxon>
    </lineage>
</organism>
<dbReference type="eggNOG" id="COG0511">
    <property type="taxonomic scope" value="Bacteria"/>
</dbReference>
<dbReference type="PANTHER" id="PTHR45266">
    <property type="entry name" value="OXALOACETATE DECARBOXYLASE ALPHA CHAIN"/>
    <property type="match status" value="1"/>
</dbReference>